<dbReference type="Pfam" id="PF06182">
    <property type="entry name" value="ABC2_membrane_6"/>
    <property type="match status" value="1"/>
</dbReference>
<dbReference type="SMART" id="SM00382">
    <property type="entry name" value="AAA"/>
    <property type="match status" value="1"/>
</dbReference>
<dbReference type="InterPro" id="IPR027417">
    <property type="entry name" value="P-loop_NTPase"/>
</dbReference>
<feature type="transmembrane region" description="Helical" evidence="4">
    <location>
        <begin position="350"/>
        <end position="368"/>
    </location>
</feature>
<reference evidence="6" key="1">
    <citation type="journal article" date="2015" name="Genom Data">
        <title>Draft genome sequences of Phytophthora kernoviae and Phytophthora ramorum lineage EU2 from Scotland.</title>
        <authorList>
            <person name="Sambles C."/>
            <person name="Schlenzig A."/>
            <person name="O'Neill P."/>
            <person name="Grant M."/>
            <person name="Studholme D.J."/>
        </authorList>
    </citation>
    <scope>NUCLEOTIDE SEQUENCE</scope>
    <source>
        <strain evidence="6">00238/432</strain>
    </source>
</reference>
<dbReference type="InterPro" id="IPR010390">
    <property type="entry name" value="ABC-2_transporter-like"/>
</dbReference>
<evidence type="ECO:0000256" key="4">
    <source>
        <dbReference type="SAM" id="Phobius"/>
    </source>
</evidence>
<dbReference type="InterPro" id="IPR050763">
    <property type="entry name" value="ABC_transporter_ATP-binding"/>
</dbReference>
<dbReference type="CDD" id="cd03267">
    <property type="entry name" value="ABC_NatA_like"/>
    <property type="match status" value="1"/>
</dbReference>
<gene>
    <name evidence="6" type="ORF">G195_004594</name>
</gene>
<dbReference type="EMBL" id="AOFI03000069">
    <property type="protein sequence ID" value="KAF4322477.1"/>
    <property type="molecule type" value="Genomic_DNA"/>
</dbReference>
<dbReference type="InterPro" id="IPR003439">
    <property type="entry name" value="ABC_transporter-like_ATP-bd"/>
</dbReference>
<dbReference type="SUPFAM" id="SSF52540">
    <property type="entry name" value="P-loop containing nucleoside triphosphate hydrolases"/>
    <property type="match status" value="1"/>
</dbReference>
<keyword evidence="3" id="KW-0067">ATP-binding</keyword>
<accession>A0A8J4W938</accession>
<organism evidence="6 7">
    <name type="scientific">Phytophthora kernoviae 00238/432</name>
    <dbReference type="NCBI Taxonomy" id="1284355"/>
    <lineage>
        <taxon>Eukaryota</taxon>
        <taxon>Sar</taxon>
        <taxon>Stramenopiles</taxon>
        <taxon>Oomycota</taxon>
        <taxon>Peronosporomycetes</taxon>
        <taxon>Peronosporales</taxon>
        <taxon>Peronosporaceae</taxon>
        <taxon>Phytophthora</taxon>
    </lineage>
</organism>
<keyword evidence="1" id="KW-0813">Transport</keyword>
<dbReference type="Pfam" id="PF00005">
    <property type="entry name" value="ABC_tran"/>
    <property type="match status" value="1"/>
</dbReference>
<dbReference type="InterPro" id="IPR003593">
    <property type="entry name" value="AAA+_ATPase"/>
</dbReference>
<dbReference type="GO" id="GO:0016887">
    <property type="term" value="F:ATP hydrolysis activity"/>
    <property type="evidence" value="ECO:0007669"/>
    <property type="project" value="InterPro"/>
</dbReference>
<dbReference type="Proteomes" id="UP000702964">
    <property type="component" value="Unassembled WGS sequence"/>
</dbReference>
<evidence type="ECO:0000256" key="3">
    <source>
        <dbReference type="ARBA" id="ARBA00022840"/>
    </source>
</evidence>
<dbReference type="PANTHER" id="PTHR42711">
    <property type="entry name" value="ABC TRANSPORTER ATP-BINDING PROTEIN"/>
    <property type="match status" value="1"/>
</dbReference>
<comment type="caution">
    <text evidence="6">The sequence shown here is derived from an EMBL/GenBank/DDBJ whole genome shotgun (WGS) entry which is preliminary data.</text>
</comment>
<reference evidence="6" key="2">
    <citation type="submission" date="2020-02" db="EMBL/GenBank/DDBJ databases">
        <authorList>
            <person name="Studholme D.J."/>
        </authorList>
    </citation>
    <scope>NUCLEOTIDE SEQUENCE</scope>
    <source>
        <strain evidence="6">00238/432</strain>
    </source>
</reference>
<dbReference type="PROSITE" id="PS50893">
    <property type="entry name" value="ABC_TRANSPORTER_2"/>
    <property type="match status" value="1"/>
</dbReference>
<evidence type="ECO:0000256" key="2">
    <source>
        <dbReference type="ARBA" id="ARBA00022741"/>
    </source>
</evidence>
<protein>
    <recommendedName>
        <fullName evidence="5">ABC transporter domain-containing protein</fullName>
    </recommendedName>
</protein>
<dbReference type="PANTHER" id="PTHR42711:SF1">
    <property type="entry name" value="ABC-TRANSPORT PROTEIN, ATP-BINDING COMPONENT"/>
    <property type="match status" value="1"/>
</dbReference>
<evidence type="ECO:0000256" key="1">
    <source>
        <dbReference type="ARBA" id="ARBA00022448"/>
    </source>
</evidence>
<keyword evidence="4" id="KW-1133">Transmembrane helix</keyword>
<feature type="domain" description="ABC transporter" evidence="5">
    <location>
        <begin position="24"/>
        <end position="257"/>
    </location>
</feature>
<dbReference type="GO" id="GO:0005524">
    <property type="term" value="F:ATP binding"/>
    <property type="evidence" value="ECO:0007669"/>
    <property type="project" value="UniProtKB-KW"/>
</dbReference>
<name>A0A8J4W938_9STRA</name>
<dbReference type="Gene3D" id="3.40.50.300">
    <property type="entry name" value="P-loop containing nucleotide triphosphate hydrolases"/>
    <property type="match status" value="1"/>
</dbReference>
<dbReference type="AlphaFoldDB" id="A0A8J4W938"/>
<proteinExistence type="predicted"/>
<keyword evidence="2" id="KW-0547">Nucleotide-binding</keyword>
<evidence type="ECO:0000313" key="6">
    <source>
        <dbReference type="EMBL" id="KAF4322477.1"/>
    </source>
</evidence>
<feature type="transmembrane region" description="Helical" evidence="4">
    <location>
        <begin position="419"/>
        <end position="437"/>
    </location>
</feature>
<sequence length="501" mass="56352">MLAIDVKDLRKSFSVQKSRGGLKGAFQDLFARQYQEVLAVNDISFQIPQGEICGYIGENGAGKSTTIKMLTGILVPTSGQISVGGYVPYQEREKFVQNIGVVFGQRSQLWWDIGVIESFHLLRKVYRVGEVDFRKRLDELVERLQLQDLLNRPVRKLSLGQRMRCELVAALLHNPDIVFLDEPTIGLDIVVKSEIREFLKDMNKEHGTTILLTTHDLQDIEALCSRVIMLDAGNIIYDGGLDHLKSQWGKEREIRFKFGTGHSMEQMLEWTAALPVRWTVENELSASVWIPLELNVSDVLGRVVGQADITDIQIIEINTDEIVRSIYQSGSAERPEIVGAKSEAGLGEGIFRFLLLMIPGMLIAILLFPVELPTAPSAWIGFLVMLFFSFLINSQINVITGLAAFFVENNEGMMRMKRVVVDLFSGLIIPISLYPGWMSAVMKVLPFQAITYLPGSVFTGRVEGTGIWSVLGIQVFWFVILLIPMMLIWRQARKRLFVQGG</sequence>
<keyword evidence="4" id="KW-0472">Membrane</keyword>
<keyword evidence="4" id="KW-0812">Transmembrane</keyword>
<feature type="transmembrane region" description="Helical" evidence="4">
    <location>
        <begin position="467"/>
        <end position="489"/>
    </location>
</feature>
<feature type="transmembrane region" description="Helical" evidence="4">
    <location>
        <begin position="380"/>
        <end position="407"/>
    </location>
</feature>
<evidence type="ECO:0000259" key="5">
    <source>
        <dbReference type="PROSITE" id="PS50893"/>
    </source>
</evidence>
<evidence type="ECO:0000313" key="7">
    <source>
        <dbReference type="Proteomes" id="UP000702964"/>
    </source>
</evidence>